<accession>A0A494Z380</accession>
<keyword evidence="1" id="KW-1133">Transmembrane helix</keyword>
<comment type="caution">
    <text evidence="2">The sequence shown here is derived from an EMBL/GenBank/DDBJ whole genome shotgun (WGS) entry which is preliminary data.</text>
</comment>
<feature type="transmembrane region" description="Helical" evidence="1">
    <location>
        <begin position="37"/>
        <end position="58"/>
    </location>
</feature>
<dbReference type="AlphaFoldDB" id="A0A494Z380"/>
<sequence length="71" mass="8494">MAKMLGFFNRCYIKLQHFGLLFSLVLIEIIMITDFSFLLIVPEIAPVLLPMLVIIYFWRKFKKKKELNRVT</sequence>
<feature type="transmembrane region" description="Helical" evidence="1">
    <location>
        <begin position="12"/>
        <end position="31"/>
    </location>
</feature>
<keyword evidence="1" id="KW-0472">Membrane</keyword>
<name>A0A494Z380_9BACL</name>
<dbReference type="Proteomes" id="UP000272238">
    <property type="component" value="Unassembled WGS sequence"/>
</dbReference>
<organism evidence="2 3">
    <name type="scientific">Ureibacillus endophyticus</name>
    <dbReference type="NCBI Taxonomy" id="1978490"/>
    <lineage>
        <taxon>Bacteria</taxon>
        <taxon>Bacillati</taxon>
        <taxon>Bacillota</taxon>
        <taxon>Bacilli</taxon>
        <taxon>Bacillales</taxon>
        <taxon>Caryophanaceae</taxon>
        <taxon>Ureibacillus</taxon>
    </lineage>
</organism>
<protein>
    <submittedName>
        <fullName evidence="2">Uncharacterized protein</fullName>
    </submittedName>
</protein>
<keyword evidence="3" id="KW-1185">Reference proteome</keyword>
<proteinExistence type="predicted"/>
<evidence type="ECO:0000313" key="3">
    <source>
        <dbReference type="Proteomes" id="UP000272238"/>
    </source>
</evidence>
<evidence type="ECO:0000313" key="2">
    <source>
        <dbReference type="EMBL" id="RKQ16951.1"/>
    </source>
</evidence>
<dbReference type="OrthoDB" id="10007334at2"/>
<dbReference type="EMBL" id="RBZN01000017">
    <property type="protein sequence ID" value="RKQ16951.1"/>
    <property type="molecule type" value="Genomic_DNA"/>
</dbReference>
<dbReference type="RefSeq" id="WP_121214385.1">
    <property type="nucleotide sequence ID" value="NZ_RBZN01000017.1"/>
</dbReference>
<evidence type="ECO:0000256" key="1">
    <source>
        <dbReference type="SAM" id="Phobius"/>
    </source>
</evidence>
<reference evidence="2 3" key="1">
    <citation type="journal article" date="2016" name="Antonie Van Leeuwenhoek">
        <title>Lysinibacillus endophyticus sp. nov., an indole-3-acetic acid producing endophytic bacterium isolated from corn root (Zea mays cv. Xinken-5).</title>
        <authorList>
            <person name="Yu J."/>
            <person name="Guan X."/>
            <person name="Liu C."/>
            <person name="Xiang W."/>
            <person name="Yu Z."/>
            <person name="Liu X."/>
            <person name="Wang G."/>
        </authorList>
    </citation>
    <scope>NUCLEOTIDE SEQUENCE [LARGE SCALE GENOMIC DNA]</scope>
    <source>
        <strain evidence="2 3">DSM 100506</strain>
    </source>
</reference>
<gene>
    <name evidence="2" type="ORF">D8M03_08725</name>
</gene>
<keyword evidence="1" id="KW-0812">Transmembrane</keyword>